<sequence>MRTTARPAVTRVLLLATAVALLVGTGCSSGSDTSPLDSPNNATTTPASPSRPVHDPPSEFALGSGSPMPQEATAGRLTVGGTLKDPLPIALHKSTAYVALPDRVQAVDTADGRVLATIAPREEAVRNSAEWDVDDSAQAPAVVPHGDASTLLAPFLVEQSGTGTQADHTAVELTGSDTDSHEVTWRLVLDLPKWAETSLSTLYTRVSGSENGKALVTVWDRTNAITFAVDVGTHKVLWTLDGFWAIGIAAGTAFGATLEDGTAHERVAGHGIVDGRRRWIGTDSFGLSAYSAGPHLIILRGRDYASGEAYHRLVDARTGTTRREMPADLAGADCTYDDRRTLVCSGKGAEGDVAAGLDAGSGEILWQLPDDAADRVAPKVSTAWHGRVYGTTGNGIVALDARTGKDLPTAPAIAPILVNETVGLALDESGDILMAYPTSG</sequence>
<keyword evidence="4" id="KW-1185">Reference proteome</keyword>
<accession>B5HF06</accession>
<dbReference type="eggNOG" id="COG1520">
    <property type="taxonomic scope" value="Bacteria"/>
</dbReference>
<proteinExistence type="predicted"/>
<feature type="signal peptide" evidence="2">
    <location>
        <begin position="1"/>
        <end position="30"/>
    </location>
</feature>
<dbReference type="InterPro" id="IPR011047">
    <property type="entry name" value="Quinoprotein_ADH-like_sf"/>
</dbReference>
<dbReference type="EMBL" id="CM000950">
    <property type="protein sequence ID" value="EDY65417.1"/>
    <property type="molecule type" value="Genomic_DNA"/>
</dbReference>
<keyword evidence="2" id="KW-0732">Signal</keyword>
<dbReference type="InterPro" id="IPR018391">
    <property type="entry name" value="PQQ_b-propeller_rpt"/>
</dbReference>
<gene>
    <name evidence="3" type="ORF">SSDG_03693</name>
</gene>
<feature type="region of interest" description="Disordered" evidence="1">
    <location>
        <begin position="27"/>
        <end position="73"/>
    </location>
</feature>
<feature type="chain" id="PRO_5002834656" description="Lipoprotein" evidence="2">
    <location>
        <begin position="31"/>
        <end position="440"/>
    </location>
</feature>
<reference evidence="4" key="2">
    <citation type="submission" date="2009-10" db="EMBL/GenBank/DDBJ databases">
        <title>The genome sequence of Streptomyces pristinaespiralis strain ATCC 25486.</title>
        <authorList>
            <consortium name="The Broad Institute Genome Sequencing Platform"/>
            <consortium name="Broad Institute Microbial Sequencing Center"/>
            <person name="Fischbach M."/>
            <person name="Godfrey P."/>
            <person name="Ward D."/>
            <person name="Young S."/>
            <person name="Zeng Q."/>
            <person name="Koehrsen M."/>
            <person name="Alvarado L."/>
            <person name="Berlin A.M."/>
            <person name="Bochicchio J."/>
            <person name="Borenstein D."/>
            <person name="Chapman S.B."/>
            <person name="Chen Z."/>
            <person name="Engels R."/>
            <person name="Freedman E."/>
            <person name="Gellesch M."/>
            <person name="Goldberg J."/>
            <person name="Griggs A."/>
            <person name="Gujja S."/>
            <person name="Heilman E.R."/>
            <person name="Heiman D.I."/>
            <person name="Hepburn T.A."/>
            <person name="Howarth C."/>
            <person name="Jen D."/>
            <person name="Larson L."/>
            <person name="Lewis B."/>
            <person name="Mehta T."/>
            <person name="Park D."/>
            <person name="Pearson M."/>
            <person name="Richards J."/>
            <person name="Roberts A."/>
            <person name="Saif S."/>
            <person name="Shea T.D."/>
            <person name="Shenoy N."/>
            <person name="Sisk P."/>
            <person name="Stolte C."/>
            <person name="Sykes S.N."/>
            <person name="Thomson T."/>
            <person name="Walk T."/>
            <person name="White J."/>
            <person name="Yandava C."/>
            <person name="Straight P."/>
            <person name="Clardy J."/>
            <person name="Hung D."/>
            <person name="Kolter R."/>
            <person name="Mekalanos J."/>
            <person name="Walker S."/>
            <person name="Walsh C.T."/>
            <person name="Wieland-Brown L.C."/>
            <person name="Haas B."/>
            <person name="Nusbaum C."/>
            <person name="Birren B."/>
        </authorList>
    </citation>
    <scope>NUCLEOTIDE SEQUENCE [LARGE SCALE GENOMIC DNA]</scope>
    <source>
        <strain evidence="4">ATCC 25486 / DSM 40338 / CBS 914.69 / JCM 4507 / NBRC 13074 / NRRL 2958 / 5647</strain>
    </source>
</reference>
<feature type="compositionally biased region" description="Polar residues" evidence="1">
    <location>
        <begin position="27"/>
        <end position="48"/>
    </location>
</feature>
<protein>
    <recommendedName>
        <fullName evidence="5">Lipoprotein</fullName>
    </recommendedName>
</protein>
<reference evidence="4" key="1">
    <citation type="submission" date="2008-02" db="EMBL/GenBank/DDBJ databases">
        <authorList>
            <consortium name="The Broad Institute Genome Sequencing Platform"/>
            <person name="Fischbach M."/>
            <person name="Ward D."/>
            <person name="Young S."/>
            <person name="Jaffe D."/>
            <person name="Gnerre S."/>
            <person name="Berlin A."/>
            <person name="Heiman D."/>
            <person name="Hepburn T."/>
            <person name="Sykes S."/>
            <person name="Alvarado L."/>
            <person name="Kodira C.D."/>
            <person name="Straight P."/>
            <person name="Clardy J."/>
            <person name="Hung D."/>
            <person name="Kolter R."/>
            <person name="Mekalanos J."/>
            <person name="Walker S."/>
            <person name="Walsh C.T."/>
            <person name="Lander E."/>
            <person name="Galagan J."/>
            <person name="Nusbaum C."/>
            <person name="Birren B."/>
        </authorList>
    </citation>
    <scope>NUCLEOTIDE SEQUENCE [LARGE SCALE GENOMIC DNA]</scope>
    <source>
        <strain evidence="4">ATCC 25486 / DSM 40338 / CBS 914.69 / JCM 4507 / NBRC 13074 / NRRL 2958 / 5647</strain>
    </source>
</reference>
<evidence type="ECO:0000256" key="2">
    <source>
        <dbReference type="SAM" id="SignalP"/>
    </source>
</evidence>
<dbReference type="PROSITE" id="PS51257">
    <property type="entry name" value="PROKAR_LIPOPROTEIN"/>
    <property type="match status" value="1"/>
</dbReference>
<organism evidence="3 4">
    <name type="scientific">Streptomyces pristinaespiralis (strain ATCC 25486 / DSM 40338 / CBS 914.69 / JCM 4507 / KCC S-0507 / NBRC 13074 / NRRL 2958 / 5647)</name>
    <dbReference type="NCBI Taxonomy" id="457429"/>
    <lineage>
        <taxon>Bacteria</taxon>
        <taxon>Bacillati</taxon>
        <taxon>Actinomycetota</taxon>
        <taxon>Actinomycetes</taxon>
        <taxon>Kitasatosporales</taxon>
        <taxon>Streptomycetaceae</taxon>
        <taxon>Streptomyces</taxon>
    </lineage>
</organism>
<dbReference type="SUPFAM" id="SSF50998">
    <property type="entry name" value="Quinoprotein alcohol dehydrogenase-like"/>
    <property type="match status" value="1"/>
</dbReference>
<evidence type="ECO:0008006" key="5">
    <source>
        <dbReference type="Google" id="ProtNLM"/>
    </source>
</evidence>
<dbReference type="AlphaFoldDB" id="B5HF06"/>
<evidence type="ECO:0000313" key="4">
    <source>
        <dbReference type="Proteomes" id="UP000002805"/>
    </source>
</evidence>
<evidence type="ECO:0000313" key="3">
    <source>
        <dbReference type="EMBL" id="EDY65417.1"/>
    </source>
</evidence>
<name>B5HF06_STRE2</name>
<dbReference type="SMART" id="SM00564">
    <property type="entry name" value="PQQ"/>
    <property type="match status" value="3"/>
</dbReference>
<evidence type="ECO:0000256" key="1">
    <source>
        <dbReference type="SAM" id="MobiDB-lite"/>
    </source>
</evidence>
<dbReference type="Proteomes" id="UP000002805">
    <property type="component" value="Chromosome"/>
</dbReference>
<dbReference type="HOGENOM" id="CLU_054016_0_0_11"/>